<dbReference type="Proteomes" id="UP000828048">
    <property type="component" value="Chromosome 5"/>
</dbReference>
<evidence type="ECO:0000313" key="2">
    <source>
        <dbReference type="Proteomes" id="UP000828048"/>
    </source>
</evidence>
<name>A0ACB7Y2M9_9ERIC</name>
<sequence length="459" mass="51440">MLCGRPAVDTQVEEEQHSLVRWAQQSIKENKLDQLIDPSLKGQISAYCLKMFVDVANKCLDIRPKGRPTMADVVVKLEHALAVDEGSRENTQHQNRPKGKVSKVFQRTIEFIAKGADIKWQRTKVYSPNGENIPRNFSSSAASGRNEADLKGQILPTPDLRIFSLSEMKIATKNFRVDRVVGQGGFGKVYEGWLVEKNGSGLVVAVKKLDSESMQGFDEWQSEVCILGRLSHPNLVKLLGYCWEDNELLLVYEFMRKGILESHLFGRGSAIQPLPWAIRLNILIGAARGLDFLHTSEEQVIYRDFKTSNILLDDSYNAKISDFGLAKFGPSGSKTHLTTRVMGTAGYAAPEYVATGNLYVKSDMYGFGVVLVEMLTGLRAIDPNRPRGKRNLIDWVKPYLSQKRKFKHIMDSQLEGKYPTKAASQIAQVALQCLGDDPKSRPSMKEVMEILERIDASNE</sequence>
<keyword evidence="2" id="KW-1185">Reference proteome</keyword>
<dbReference type="EMBL" id="CM037155">
    <property type="protein sequence ID" value="KAH7847439.1"/>
    <property type="molecule type" value="Genomic_DNA"/>
</dbReference>
<comment type="caution">
    <text evidence="1">The sequence shown here is derived from an EMBL/GenBank/DDBJ whole genome shotgun (WGS) entry which is preliminary data.</text>
</comment>
<proteinExistence type="predicted"/>
<gene>
    <name evidence="1" type="ORF">Vadar_026036</name>
</gene>
<reference evidence="1 2" key="1">
    <citation type="journal article" date="2021" name="Hortic Res">
        <title>High-quality reference genome and annotation aids understanding of berry development for evergreen blueberry (Vaccinium darrowii).</title>
        <authorList>
            <person name="Yu J."/>
            <person name="Hulse-Kemp A.M."/>
            <person name="Babiker E."/>
            <person name="Staton M."/>
        </authorList>
    </citation>
    <scope>NUCLEOTIDE SEQUENCE [LARGE SCALE GENOMIC DNA]</scope>
    <source>
        <strain evidence="2">cv. NJ 8807/NJ 8810</strain>
        <tissue evidence="1">Young leaf</tissue>
    </source>
</reference>
<organism evidence="1 2">
    <name type="scientific">Vaccinium darrowii</name>
    <dbReference type="NCBI Taxonomy" id="229202"/>
    <lineage>
        <taxon>Eukaryota</taxon>
        <taxon>Viridiplantae</taxon>
        <taxon>Streptophyta</taxon>
        <taxon>Embryophyta</taxon>
        <taxon>Tracheophyta</taxon>
        <taxon>Spermatophyta</taxon>
        <taxon>Magnoliopsida</taxon>
        <taxon>eudicotyledons</taxon>
        <taxon>Gunneridae</taxon>
        <taxon>Pentapetalae</taxon>
        <taxon>asterids</taxon>
        <taxon>Ericales</taxon>
        <taxon>Ericaceae</taxon>
        <taxon>Vaccinioideae</taxon>
        <taxon>Vaccinieae</taxon>
        <taxon>Vaccinium</taxon>
    </lineage>
</organism>
<accession>A0ACB7Y2M9</accession>
<evidence type="ECO:0000313" key="1">
    <source>
        <dbReference type="EMBL" id="KAH7847439.1"/>
    </source>
</evidence>
<protein>
    <submittedName>
        <fullName evidence="1">Uncharacterized protein</fullName>
    </submittedName>
</protein>